<feature type="compositionally biased region" description="Polar residues" evidence="2">
    <location>
        <begin position="832"/>
        <end position="843"/>
    </location>
</feature>
<dbReference type="Proteomes" id="UP000008854">
    <property type="component" value="Unassembled WGS sequence"/>
</dbReference>
<dbReference type="GO" id="GO:0099518">
    <property type="term" value="P:vesicle cytoskeletal trafficking"/>
    <property type="evidence" value="ECO:0007669"/>
    <property type="project" value="TreeGrafter"/>
</dbReference>
<dbReference type="GO" id="GO:0031267">
    <property type="term" value="F:small GTPase binding"/>
    <property type="evidence" value="ECO:0007669"/>
    <property type="project" value="TreeGrafter"/>
</dbReference>
<dbReference type="AlphaFoldDB" id="A0A3Q0KS11"/>
<accession>A0A3Q0KS11</accession>
<feature type="region of interest" description="Disordered" evidence="2">
    <location>
        <begin position="832"/>
        <end position="856"/>
    </location>
</feature>
<organism evidence="3 4">
    <name type="scientific">Schistosoma mansoni</name>
    <name type="common">Blood fluke</name>
    <dbReference type="NCBI Taxonomy" id="6183"/>
    <lineage>
        <taxon>Eukaryota</taxon>
        <taxon>Metazoa</taxon>
        <taxon>Spiralia</taxon>
        <taxon>Lophotrochozoa</taxon>
        <taxon>Platyhelminthes</taxon>
        <taxon>Trematoda</taxon>
        <taxon>Digenea</taxon>
        <taxon>Strigeidida</taxon>
        <taxon>Schistosomatoidea</taxon>
        <taxon>Schistosomatidae</taxon>
        <taxon>Schistosoma</taxon>
    </lineage>
</organism>
<feature type="compositionally biased region" description="Polar residues" evidence="2">
    <location>
        <begin position="566"/>
        <end position="579"/>
    </location>
</feature>
<feature type="region of interest" description="Disordered" evidence="2">
    <location>
        <begin position="36"/>
        <end position="57"/>
    </location>
</feature>
<keyword evidence="3" id="KW-1185">Reference proteome</keyword>
<feature type="coiled-coil region" evidence="1">
    <location>
        <begin position="289"/>
        <end position="430"/>
    </location>
</feature>
<protein>
    <submittedName>
        <fullName evidence="4">GRIP domain-containing protein</fullName>
    </submittedName>
</protein>
<proteinExistence type="predicted"/>
<name>A0A3Q0KS11_SCHMA</name>
<feature type="region of interest" description="Disordered" evidence="2">
    <location>
        <begin position="566"/>
        <end position="595"/>
    </location>
</feature>
<dbReference type="FunCoup" id="A0A3Q0KS11">
    <property type="interactions" value="1040"/>
</dbReference>
<feature type="compositionally biased region" description="Low complexity" evidence="2">
    <location>
        <begin position="583"/>
        <end position="595"/>
    </location>
</feature>
<reference evidence="3" key="1">
    <citation type="journal article" date="2012" name="PLoS Negl. Trop. Dis.">
        <title>A systematically improved high quality genome and transcriptome of the human blood fluke Schistosoma mansoni.</title>
        <authorList>
            <person name="Protasio A.V."/>
            <person name="Tsai I.J."/>
            <person name="Babbage A."/>
            <person name="Nichol S."/>
            <person name="Hunt M."/>
            <person name="Aslett M.A."/>
            <person name="De Silva N."/>
            <person name="Velarde G.S."/>
            <person name="Anderson T.J."/>
            <person name="Clark R.C."/>
            <person name="Davidson C."/>
            <person name="Dillon G.P."/>
            <person name="Holroyd N.E."/>
            <person name="LoVerde P.T."/>
            <person name="Lloyd C."/>
            <person name="McQuillan J."/>
            <person name="Oliveira G."/>
            <person name="Otto T.D."/>
            <person name="Parker-Manuel S.J."/>
            <person name="Quail M.A."/>
            <person name="Wilson R.A."/>
            <person name="Zerlotini A."/>
            <person name="Dunne D.W."/>
            <person name="Berriman M."/>
        </authorList>
    </citation>
    <scope>NUCLEOTIDE SEQUENCE [LARGE SCALE GENOMIC DNA]</scope>
    <source>
        <strain evidence="3">Puerto Rican</strain>
    </source>
</reference>
<dbReference type="InterPro" id="IPR038830">
    <property type="entry name" value="CCDC186"/>
</dbReference>
<dbReference type="GO" id="GO:0005802">
    <property type="term" value="C:trans-Golgi network"/>
    <property type="evidence" value="ECO:0007669"/>
    <property type="project" value="TreeGrafter"/>
</dbReference>
<dbReference type="InParanoid" id="A0A3Q0KS11"/>
<dbReference type="ExpressionAtlas" id="A0A3Q0KS11">
    <property type="expression patterns" value="baseline"/>
</dbReference>
<sequence>MLPKQLPYISDDTDISESTLNNHSSDLFSNTQQINPSSVNSNALDSNVNPETNHNGKSLLVESTSSQTTDKAETVSYQLPTNSGYESLSLSSEKDDIIPSSALLQEISVNIDTYQPSNHLPDDKNLLSDSIHQSDNLLLHKQIETLTCKLMASQDQIDRLLEEKRIWVENMQRANNSRESNHQVTPGELRGRWIQAKNLAETYKREKESMVIKYAQSEQKRIQLEQQIHSLECKIGRLCNSNNFEQHQQTEGTEKIDNTDKSSVGNQPHKTSVINSSIANSDSNEKSNIEHLQKDLTLAREQIESLSKKQSGDESRISALTSKLSQVQESLKSEQKKSSSLTENLNRVNKSLENALKQAKEAERLREREAERLCSEVALQEAQTSSKQLRIENDTLKQQLKVLENVKSDLEKSQSRIDELTSKLSSANDLTLELQSCKRRVDQLSDFTRRLTERHANLQAEHLVTLSSLEETRNLLIEKGEEIVRLNEKHGSERKESEVKMNSLQCELNDLSVKLHQLNESENWLKIQLKEEKERATAIHKRDAARIKDIAREVTRLSHCQNKRNQSDCSRLTINSPSDLENESNSKSSTNSLNGSLKSLDLTQVISERENETIVSPISTLPMKNTVTNQLDDCLPLSVNNNNKVDNYESTIVEMSSNFNSSDRDILLEKIDRLQRSQVKLTDKIEFFQEHCYQLTEELNKKSKVIQNLLVSIDKQCGSTTSFVSDNHSNKKMLNVNQKYNSIISSLSSGSFKTKAADTGSYLGDNSQKLQNLLEDTIFKNITLKESLNKLGLEISSLRLTHERILNSLCDLCKVTIEDILKTSGKSIHQFQHSNHHLTTQPESEPPLFQNGGVNA</sequence>
<dbReference type="WBParaSite" id="Smp_166370.1">
    <property type="protein sequence ID" value="Smp_166370.1"/>
    <property type="gene ID" value="Smp_166370"/>
</dbReference>
<dbReference type="PANTHER" id="PTHR18911">
    <property type="entry name" value="CTCL TUMOR ANTIGEN HD-CL-01"/>
    <property type="match status" value="1"/>
</dbReference>
<dbReference type="STRING" id="6183.A0A3Q0KS11"/>
<evidence type="ECO:0000313" key="3">
    <source>
        <dbReference type="Proteomes" id="UP000008854"/>
    </source>
</evidence>
<dbReference type="PANTHER" id="PTHR18911:SF5">
    <property type="entry name" value="COILED-COIL DOMAIN-CONTAINING PROTEIN 186"/>
    <property type="match status" value="1"/>
</dbReference>
<feature type="coiled-coil region" evidence="1">
    <location>
        <begin position="143"/>
        <end position="234"/>
    </location>
</feature>
<feature type="coiled-coil region" evidence="1">
    <location>
        <begin position="469"/>
        <end position="521"/>
    </location>
</feature>
<reference evidence="4" key="2">
    <citation type="submission" date="2018-12" db="UniProtKB">
        <authorList>
            <consortium name="WormBaseParasite"/>
        </authorList>
    </citation>
    <scope>IDENTIFICATION</scope>
    <source>
        <strain evidence="4">Puerto Rican</strain>
    </source>
</reference>
<evidence type="ECO:0000256" key="1">
    <source>
        <dbReference type="SAM" id="Coils"/>
    </source>
</evidence>
<feature type="region of interest" description="Disordered" evidence="2">
    <location>
        <begin position="247"/>
        <end position="289"/>
    </location>
</feature>
<evidence type="ECO:0000313" key="4">
    <source>
        <dbReference type="WBParaSite" id="Smp_166370.1"/>
    </source>
</evidence>
<feature type="compositionally biased region" description="Polar residues" evidence="2">
    <location>
        <begin position="261"/>
        <end position="282"/>
    </location>
</feature>
<evidence type="ECO:0000256" key="2">
    <source>
        <dbReference type="SAM" id="MobiDB-lite"/>
    </source>
</evidence>
<keyword evidence="1" id="KW-0175">Coiled coil</keyword>